<keyword evidence="8" id="KW-1185">Reference proteome</keyword>
<dbReference type="OrthoDB" id="5295388at2"/>
<organism evidence="7 8">
    <name type="scientific">Pseudothauera rhizosphaerae</name>
    <dbReference type="NCBI Taxonomy" id="2565932"/>
    <lineage>
        <taxon>Bacteria</taxon>
        <taxon>Pseudomonadati</taxon>
        <taxon>Pseudomonadota</taxon>
        <taxon>Betaproteobacteria</taxon>
        <taxon>Rhodocyclales</taxon>
        <taxon>Zoogloeaceae</taxon>
        <taxon>Pseudothauera</taxon>
    </lineage>
</organism>
<evidence type="ECO:0000256" key="4">
    <source>
        <dbReference type="PROSITE-ProRule" id="PRU00520"/>
    </source>
</evidence>
<comment type="similarity">
    <text evidence="1 5">Belongs to the acylphosphatase family.</text>
</comment>
<evidence type="ECO:0000256" key="2">
    <source>
        <dbReference type="ARBA" id="ARBA00012150"/>
    </source>
</evidence>
<dbReference type="InterPro" id="IPR020456">
    <property type="entry name" value="Acylphosphatase"/>
</dbReference>
<keyword evidence="4" id="KW-0378">Hydrolase</keyword>
<comment type="catalytic activity">
    <reaction evidence="3 4">
        <text>an acyl phosphate + H2O = a carboxylate + phosphate + H(+)</text>
        <dbReference type="Rhea" id="RHEA:14965"/>
        <dbReference type="ChEBI" id="CHEBI:15377"/>
        <dbReference type="ChEBI" id="CHEBI:15378"/>
        <dbReference type="ChEBI" id="CHEBI:29067"/>
        <dbReference type="ChEBI" id="CHEBI:43474"/>
        <dbReference type="ChEBI" id="CHEBI:59918"/>
        <dbReference type="EC" id="3.6.1.7"/>
    </reaction>
</comment>
<reference evidence="7 8" key="1">
    <citation type="submission" date="2019-04" db="EMBL/GenBank/DDBJ databases">
        <title>Azoarcus rhizosphaerae sp. nov. isolated from rhizosphere of Ficus religiosa.</title>
        <authorList>
            <person name="Lin S.-Y."/>
            <person name="Hameed A."/>
            <person name="Hsu Y.-H."/>
            <person name="Young C.-C."/>
        </authorList>
    </citation>
    <scope>NUCLEOTIDE SEQUENCE [LARGE SCALE GENOMIC DNA]</scope>
    <source>
        <strain evidence="7 8">CC-YHH848</strain>
    </source>
</reference>
<proteinExistence type="inferred from homology"/>
<dbReference type="RefSeq" id="WP_136384635.1">
    <property type="nucleotide sequence ID" value="NZ_SSOD01000006.1"/>
</dbReference>
<dbReference type="Pfam" id="PF00708">
    <property type="entry name" value="Acylphosphatase"/>
    <property type="match status" value="1"/>
</dbReference>
<gene>
    <name evidence="7" type="ORF">E6O51_08880</name>
</gene>
<sequence length="100" mass="10557">MPEAGAPGPVVAHRLLIVGRVQGVGYRASAATEALRLGLAGWVRNRFDSSVEALVAGPQATVEQFITWARRGPRAARVDHVEISAAEAPADDTFRVLPSA</sequence>
<dbReference type="InterPro" id="IPR036046">
    <property type="entry name" value="Acylphosphatase-like_dom_sf"/>
</dbReference>
<dbReference type="GO" id="GO:0003998">
    <property type="term" value="F:acylphosphatase activity"/>
    <property type="evidence" value="ECO:0007669"/>
    <property type="project" value="UniProtKB-EC"/>
</dbReference>
<dbReference type="EMBL" id="SSOD01000006">
    <property type="protein sequence ID" value="THF61561.1"/>
    <property type="molecule type" value="Genomic_DNA"/>
</dbReference>
<dbReference type="PANTHER" id="PTHR47268:SF4">
    <property type="entry name" value="ACYLPHOSPHATASE"/>
    <property type="match status" value="1"/>
</dbReference>
<feature type="domain" description="Acylphosphatase-like" evidence="6">
    <location>
        <begin position="12"/>
        <end position="98"/>
    </location>
</feature>
<protein>
    <recommendedName>
        <fullName evidence="2 4">acylphosphatase</fullName>
        <ecNumber evidence="2 4">3.6.1.7</ecNumber>
    </recommendedName>
</protein>
<feature type="active site" evidence="4">
    <location>
        <position position="45"/>
    </location>
</feature>
<dbReference type="InterPro" id="IPR001792">
    <property type="entry name" value="Acylphosphatase-like_dom"/>
</dbReference>
<comment type="caution">
    <text evidence="7">The sequence shown here is derived from an EMBL/GenBank/DDBJ whole genome shotgun (WGS) entry which is preliminary data.</text>
</comment>
<name>A0A4S4APK4_9RHOO</name>
<dbReference type="AlphaFoldDB" id="A0A4S4APK4"/>
<dbReference type="PRINTS" id="PR00112">
    <property type="entry name" value="ACYLPHPHTASE"/>
</dbReference>
<evidence type="ECO:0000313" key="8">
    <source>
        <dbReference type="Proteomes" id="UP000307956"/>
    </source>
</evidence>
<feature type="active site" evidence="4">
    <location>
        <position position="27"/>
    </location>
</feature>
<evidence type="ECO:0000256" key="5">
    <source>
        <dbReference type="RuleBase" id="RU004168"/>
    </source>
</evidence>
<dbReference type="Proteomes" id="UP000307956">
    <property type="component" value="Unassembled WGS sequence"/>
</dbReference>
<evidence type="ECO:0000256" key="3">
    <source>
        <dbReference type="ARBA" id="ARBA00047645"/>
    </source>
</evidence>
<evidence type="ECO:0000256" key="1">
    <source>
        <dbReference type="ARBA" id="ARBA00005614"/>
    </source>
</evidence>
<dbReference type="PROSITE" id="PS51160">
    <property type="entry name" value="ACYLPHOSPHATASE_3"/>
    <property type="match status" value="1"/>
</dbReference>
<evidence type="ECO:0000259" key="6">
    <source>
        <dbReference type="PROSITE" id="PS51160"/>
    </source>
</evidence>
<dbReference type="PANTHER" id="PTHR47268">
    <property type="entry name" value="ACYLPHOSPHATASE"/>
    <property type="match status" value="1"/>
</dbReference>
<dbReference type="EC" id="3.6.1.7" evidence="2 4"/>
<dbReference type="SUPFAM" id="SSF54975">
    <property type="entry name" value="Acylphosphatase/BLUF domain-like"/>
    <property type="match status" value="1"/>
</dbReference>
<accession>A0A4S4APK4</accession>
<dbReference type="Gene3D" id="3.30.70.100">
    <property type="match status" value="1"/>
</dbReference>
<evidence type="ECO:0000313" key="7">
    <source>
        <dbReference type="EMBL" id="THF61561.1"/>
    </source>
</evidence>